<name>A0AAD5MFP0_PARTN</name>
<sequence>MGISILCALCTLESKAKKTRGKISIHIYERPKSLEKSSKEAPVQSYLSRALMKAEV</sequence>
<evidence type="ECO:0000313" key="2">
    <source>
        <dbReference type="Proteomes" id="UP001196413"/>
    </source>
</evidence>
<accession>A0AAD5MFP0</accession>
<evidence type="ECO:0000313" key="1">
    <source>
        <dbReference type="EMBL" id="KAJ1355398.1"/>
    </source>
</evidence>
<dbReference type="Proteomes" id="UP001196413">
    <property type="component" value="Unassembled WGS sequence"/>
</dbReference>
<keyword evidence="2" id="KW-1185">Reference proteome</keyword>
<organism evidence="1 2">
    <name type="scientific">Parelaphostrongylus tenuis</name>
    <name type="common">Meningeal worm</name>
    <dbReference type="NCBI Taxonomy" id="148309"/>
    <lineage>
        <taxon>Eukaryota</taxon>
        <taxon>Metazoa</taxon>
        <taxon>Ecdysozoa</taxon>
        <taxon>Nematoda</taxon>
        <taxon>Chromadorea</taxon>
        <taxon>Rhabditida</taxon>
        <taxon>Rhabditina</taxon>
        <taxon>Rhabditomorpha</taxon>
        <taxon>Strongyloidea</taxon>
        <taxon>Metastrongylidae</taxon>
        <taxon>Parelaphostrongylus</taxon>
    </lineage>
</organism>
<comment type="caution">
    <text evidence="1">The sequence shown here is derived from an EMBL/GenBank/DDBJ whole genome shotgun (WGS) entry which is preliminary data.</text>
</comment>
<dbReference type="EMBL" id="JAHQIW010002475">
    <property type="protein sequence ID" value="KAJ1355398.1"/>
    <property type="molecule type" value="Genomic_DNA"/>
</dbReference>
<gene>
    <name evidence="1" type="ORF">KIN20_012791</name>
</gene>
<dbReference type="AlphaFoldDB" id="A0AAD5MFP0"/>
<reference evidence="1" key="1">
    <citation type="submission" date="2021-06" db="EMBL/GenBank/DDBJ databases">
        <title>Parelaphostrongylus tenuis whole genome reference sequence.</title>
        <authorList>
            <person name="Garwood T.J."/>
            <person name="Larsen P.A."/>
            <person name="Fountain-Jones N.M."/>
            <person name="Garbe J.R."/>
            <person name="Macchietto M.G."/>
            <person name="Kania S.A."/>
            <person name="Gerhold R.W."/>
            <person name="Richards J.E."/>
            <person name="Wolf T.M."/>
        </authorList>
    </citation>
    <scope>NUCLEOTIDE SEQUENCE</scope>
    <source>
        <strain evidence="1">MNPRO001-30</strain>
        <tissue evidence="1">Meninges</tissue>
    </source>
</reference>
<protein>
    <submittedName>
        <fullName evidence="1">Uncharacterized protein</fullName>
    </submittedName>
</protein>
<proteinExistence type="predicted"/>